<name>A0ABY8CEI9_9GAMM</name>
<dbReference type="Pfam" id="PF01722">
    <property type="entry name" value="BolA"/>
    <property type="match status" value="1"/>
</dbReference>
<dbReference type="RefSeq" id="WP_275595456.1">
    <property type="nucleotide sequence ID" value="NZ_CP102381.1"/>
</dbReference>
<proteinExistence type="inferred from homology"/>
<accession>A0ABY8CEI9</accession>
<evidence type="ECO:0000313" key="3">
    <source>
        <dbReference type="Proteomes" id="UP001222275"/>
    </source>
</evidence>
<keyword evidence="3" id="KW-1185">Reference proteome</keyword>
<dbReference type="PIRSF" id="PIRSF003113">
    <property type="entry name" value="BolA"/>
    <property type="match status" value="1"/>
</dbReference>
<dbReference type="EMBL" id="CP102381">
    <property type="protein sequence ID" value="WEJ63202.1"/>
    <property type="molecule type" value="Genomic_DNA"/>
</dbReference>
<evidence type="ECO:0000313" key="2">
    <source>
        <dbReference type="EMBL" id="WEJ63202.1"/>
    </source>
</evidence>
<dbReference type="InterPro" id="IPR036065">
    <property type="entry name" value="BolA-like_sf"/>
</dbReference>
<gene>
    <name evidence="2" type="ORF">NR989_02830</name>
</gene>
<comment type="similarity">
    <text evidence="1">Belongs to the BolA/IbaG family.</text>
</comment>
<reference evidence="2 3" key="1">
    <citation type="submission" date="2022-06" db="EMBL/GenBank/DDBJ databases">
        <title>Thiomicrohabdus sp. nov, an obligately chemolithoautotrophic, sulfur-oxidizing bacterium isolated from beach of Guanyin Mountain. Amoy.</title>
        <authorList>
            <person name="Zhu H."/>
        </authorList>
    </citation>
    <scope>NUCLEOTIDE SEQUENCE [LARGE SCALE GENOMIC DNA]</scope>
    <source>
        <strain evidence="2 3">XGS-01</strain>
    </source>
</reference>
<sequence>MSPDKIKEMILAEIPNSTVELSGADCTSTIVVTSPAFEGVSLLKRERMVTDIFKAQFASGELHALSVKTKTA</sequence>
<dbReference type="Gene3D" id="3.30.300.90">
    <property type="entry name" value="BolA-like"/>
    <property type="match status" value="1"/>
</dbReference>
<organism evidence="2 3">
    <name type="scientific">Thiomicrorhabdus lithotrophica</name>
    <dbReference type="NCBI Taxonomy" id="2949997"/>
    <lineage>
        <taxon>Bacteria</taxon>
        <taxon>Pseudomonadati</taxon>
        <taxon>Pseudomonadota</taxon>
        <taxon>Gammaproteobacteria</taxon>
        <taxon>Thiotrichales</taxon>
        <taxon>Piscirickettsiaceae</taxon>
        <taxon>Thiomicrorhabdus</taxon>
    </lineage>
</organism>
<dbReference type="Proteomes" id="UP001222275">
    <property type="component" value="Chromosome"/>
</dbReference>
<evidence type="ECO:0000256" key="1">
    <source>
        <dbReference type="RuleBase" id="RU003860"/>
    </source>
</evidence>
<dbReference type="InterPro" id="IPR002634">
    <property type="entry name" value="BolA"/>
</dbReference>
<dbReference type="SUPFAM" id="SSF82657">
    <property type="entry name" value="BolA-like"/>
    <property type="match status" value="1"/>
</dbReference>
<protein>
    <submittedName>
        <fullName evidence="2">BolA/IbaG family iron-sulfur metabolism protein</fullName>
    </submittedName>
</protein>